<protein>
    <submittedName>
        <fullName evidence="1">Uncharacterized protein</fullName>
    </submittedName>
</protein>
<name>A0ACC1LX07_9FUNG</name>
<reference evidence="1" key="1">
    <citation type="submission" date="2022-07" db="EMBL/GenBank/DDBJ databases">
        <title>Phylogenomic reconstructions and comparative analyses of Kickxellomycotina fungi.</title>
        <authorList>
            <person name="Reynolds N.K."/>
            <person name="Stajich J.E."/>
            <person name="Barry K."/>
            <person name="Grigoriev I.V."/>
            <person name="Crous P."/>
            <person name="Smith M.E."/>
        </authorList>
    </citation>
    <scope>NUCLEOTIDE SEQUENCE</scope>
    <source>
        <strain evidence="1">CBS 190363</strain>
    </source>
</reference>
<keyword evidence="2" id="KW-1185">Reference proteome</keyword>
<evidence type="ECO:0000313" key="2">
    <source>
        <dbReference type="Proteomes" id="UP001139981"/>
    </source>
</evidence>
<comment type="caution">
    <text evidence="1">The sequence shown here is derived from an EMBL/GenBank/DDBJ whole genome shotgun (WGS) entry which is preliminary data.</text>
</comment>
<dbReference type="EMBL" id="JANBVB010001991">
    <property type="protein sequence ID" value="KAJ2888707.1"/>
    <property type="molecule type" value="Genomic_DNA"/>
</dbReference>
<dbReference type="Proteomes" id="UP001139981">
    <property type="component" value="Unassembled WGS sequence"/>
</dbReference>
<feature type="non-terminal residue" evidence="1">
    <location>
        <position position="507"/>
    </location>
</feature>
<sequence length="507" mass="53439">MTASSPDSVPLAAPFSRLSPPAQYVALPPLASSPPPKRALSDPVVAAGATADSKAPSAIAIQSLLNSPLEDMFASAANDADSRSSADNGSDSAAIHQHIANENARFRKNSSTSGRLTIPSHIAPSAPTAHHHNSSPNSRSSYHSAGYSVWHGRAETVNLDFATAQQSLSSTDDAAGLGLSMANDGQRLHSTYLPNAPLPSIPASYTYVANAAAAAAAADAIASLPSQAQSDDYQYRYYKPDNKRDSKPISVLVQVSDGSREGSVVSDGVIASSQPDNSAQVPSETMQPRIDLPEVLVEDDMLAGGAIAKVPLVRKGTNESLDNVLEYYRTHSSDALDKRASTGEPAALPVASEAAMVTKVDFSGGPAARVDSLFDAGFQSPQSLAGANMAAAATVDSEQKRQQHYDDWPESHYSSLGTILQPADSSVLGTHPHTREQTPVADYAVHISSYSSPPTQAVAEIHGNEQLLSTRHWHIDVGDSYIADMDMYGPHAAPNPWRQQRQAPPPL</sequence>
<evidence type="ECO:0000313" key="1">
    <source>
        <dbReference type="EMBL" id="KAJ2888707.1"/>
    </source>
</evidence>
<gene>
    <name evidence="1" type="ORF">IWW38_004894</name>
</gene>
<accession>A0ACC1LX07</accession>
<organism evidence="1 2">
    <name type="scientific">Coemansia aciculifera</name>
    <dbReference type="NCBI Taxonomy" id="417176"/>
    <lineage>
        <taxon>Eukaryota</taxon>
        <taxon>Fungi</taxon>
        <taxon>Fungi incertae sedis</taxon>
        <taxon>Zoopagomycota</taxon>
        <taxon>Kickxellomycotina</taxon>
        <taxon>Kickxellomycetes</taxon>
        <taxon>Kickxellales</taxon>
        <taxon>Kickxellaceae</taxon>
        <taxon>Coemansia</taxon>
    </lineage>
</organism>
<proteinExistence type="predicted"/>